<dbReference type="SMART" id="SM00220">
    <property type="entry name" value="S_TKc"/>
    <property type="match status" value="1"/>
</dbReference>
<organism evidence="7 8">
    <name type="scientific">Salarias fasciatus</name>
    <name type="common">Jewelled blenny</name>
    <name type="synonym">Blennius fasciatus</name>
    <dbReference type="NCBI Taxonomy" id="181472"/>
    <lineage>
        <taxon>Eukaryota</taxon>
        <taxon>Metazoa</taxon>
        <taxon>Chordata</taxon>
        <taxon>Craniata</taxon>
        <taxon>Vertebrata</taxon>
        <taxon>Euteleostomi</taxon>
        <taxon>Actinopterygii</taxon>
        <taxon>Neopterygii</taxon>
        <taxon>Teleostei</taxon>
        <taxon>Neoteleostei</taxon>
        <taxon>Acanthomorphata</taxon>
        <taxon>Ovalentaria</taxon>
        <taxon>Blenniimorphae</taxon>
        <taxon>Blenniiformes</taxon>
        <taxon>Blennioidei</taxon>
        <taxon>Blenniidae</taxon>
        <taxon>Salariinae</taxon>
        <taxon>Salarias</taxon>
    </lineage>
</organism>
<dbReference type="GO" id="GO:0007224">
    <property type="term" value="P:smoothened signaling pathway"/>
    <property type="evidence" value="ECO:0007669"/>
    <property type="project" value="TreeGrafter"/>
</dbReference>
<dbReference type="PANTHER" id="PTHR24058:SF53">
    <property type="entry name" value="HOMEODOMAIN-INTERACTING PROTEIN KINASE 2"/>
    <property type="match status" value="1"/>
</dbReference>
<dbReference type="SUPFAM" id="SSF56112">
    <property type="entry name" value="Protein kinase-like (PK-like)"/>
    <property type="match status" value="1"/>
</dbReference>
<dbReference type="InterPro" id="IPR008271">
    <property type="entry name" value="Ser/Thr_kinase_AS"/>
</dbReference>
<keyword evidence="8" id="KW-1185">Reference proteome</keyword>
<dbReference type="GO" id="GO:0005737">
    <property type="term" value="C:cytoplasm"/>
    <property type="evidence" value="ECO:0007669"/>
    <property type="project" value="TreeGrafter"/>
</dbReference>
<keyword evidence="3" id="KW-0547">Nucleotide-binding</keyword>
<dbReference type="GO" id="GO:0046332">
    <property type="term" value="F:SMAD binding"/>
    <property type="evidence" value="ECO:0007669"/>
    <property type="project" value="TreeGrafter"/>
</dbReference>
<dbReference type="Gene3D" id="1.10.510.10">
    <property type="entry name" value="Transferase(Phosphotransferase) domain 1"/>
    <property type="match status" value="1"/>
</dbReference>
<evidence type="ECO:0000256" key="2">
    <source>
        <dbReference type="ARBA" id="ARBA00022679"/>
    </source>
</evidence>
<reference evidence="7" key="3">
    <citation type="submission" date="2025-09" db="UniProtKB">
        <authorList>
            <consortium name="Ensembl"/>
        </authorList>
    </citation>
    <scope>IDENTIFICATION</scope>
</reference>
<dbReference type="PANTHER" id="PTHR24058">
    <property type="entry name" value="DUAL SPECIFICITY PROTEIN KINASE"/>
    <property type="match status" value="1"/>
</dbReference>
<dbReference type="GO" id="GO:0004713">
    <property type="term" value="F:protein tyrosine kinase activity"/>
    <property type="evidence" value="ECO:0007669"/>
    <property type="project" value="TreeGrafter"/>
</dbReference>
<evidence type="ECO:0000256" key="1">
    <source>
        <dbReference type="ARBA" id="ARBA00022527"/>
    </source>
</evidence>
<dbReference type="GO" id="GO:0003713">
    <property type="term" value="F:transcription coactivator activity"/>
    <property type="evidence" value="ECO:0007669"/>
    <property type="project" value="TreeGrafter"/>
</dbReference>
<feature type="domain" description="Protein kinase" evidence="6">
    <location>
        <begin position="87"/>
        <end position="356"/>
    </location>
</feature>
<dbReference type="InterPro" id="IPR011009">
    <property type="entry name" value="Kinase-like_dom_sf"/>
</dbReference>
<name>A0A672J0B7_SALFA</name>
<dbReference type="Proteomes" id="UP000472267">
    <property type="component" value="Chromosome 15"/>
</dbReference>
<dbReference type="InterPro" id="IPR000719">
    <property type="entry name" value="Prot_kinase_dom"/>
</dbReference>
<evidence type="ECO:0000256" key="4">
    <source>
        <dbReference type="ARBA" id="ARBA00022777"/>
    </source>
</evidence>
<dbReference type="GO" id="GO:0004674">
    <property type="term" value="F:protein serine/threonine kinase activity"/>
    <property type="evidence" value="ECO:0007669"/>
    <property type="project" value="UniProtKB-KW"/>
</dbReference>
<evidence type="ECO:0000313" key="7">
    <source>
        <dbReference type="Ensembl" id="ENSSFAP00005046425.1"/>
    </source>
</evidence>
<evidence type="ECO:0000256" key="3">
    <source>
        <dbReference type="ARBA" id="ARBA00022741"/>
    </source>
</evidence>
<protein>
    <recommendedName>
        <fullName evidence="6">Protein kinase domain-containing protein</fullName>
    </recommendedName>
</protein>
<dbReference type="AlphaFoldDB" id="A0A672J0B7"/>
<keyword evidence="5" id="KW-0067">ATP-binding</keyword>
<dbReference type="PROSITE" id="PS50011">
    <property type="entry name" value="PROTEIN_KINASE_DOM"/>
    <property type="match status" value="1"/>
</dbReference>
<dbReference type="Gene3D" id="3.30.200.20">
    <property type="entry name" value="Phosphorylase Kinase, domain 1"/>
    <property type="match status" value="1"/>
</dbReference>
<keyword evidence="2" id="KW-0808">Transferase</keyword>
<keyword evidence="4" id="KW-0418">Kinase</keyword>
<dbReference type="GO" id="GO:0005524">
    <property type="term" value="F:ATP binding"/>
    <property type="evidence" value="ECO:0007669"/>
    <property type="project" value="UniProtKB-KW"/>
</dbReference>
<keyword evidence="1" id="KW-0723">Serine/threonine-protein kinase</keyword>
<accession>A0A672J0B7</accession>
<evidence type="ECO:0000259" key="6">
    <source>
        <dbReference type="PROSITE" id="PS50011"/>
    </source>
</evidence>
<dbReference type="PROSITE" id="PS00108">
    <property type="entry name" value="PROTEIN_KINASE_ST"/>
    <property type="match status" value="1"/>
</dbReference>
<evidence type="ECO:0000313" key="8">
    <source>
        <dbReference type="Proteomes" id="UP000472267"/>
    </source>
</evidence>
<dbReference type="GO" id="GO:0045944">
    <property type="term" value="P:positive regulation of transcription by RNA polymerase II"/>
    <property type="evidence" value="ECO:0007669"/>
    <property type="project" value="TreeGrafter"/>
</dbReference>
<dbReference type="InParanoid" id="A0A672J0B7"/>
<dbReference type="GO" id="GO:0016605">
    <property type="term" value="C:PML body"/>
    <property type="evidence" value="ECO:0007669"/>
    <property type="project" value="TreeGrafter"/>
</dbReference>
<dbReference type="OMA" id="STHYTMS"/>
<sequence length="390" mass="44331">NPLKELKQDAPSNHDSEFVAMETITVGIWLMSEILSTADCSVIKTLLWRYNRGKTASESCFTMNSNENTHIPGPSAGAKHSYIPKSYKVIEQIGKGEHCVVYRCLKRETNEEVAVRQISRQKYYFIKALMAKKLDEANIVKFYGELYVDGVLSLEYELLDISLIDWLVSKNEFILLDEIRVIIKQLTVALDGLKRAGVIHADLKMDNIMLVDRIKRPLRVKIIDFGLSLITKQAITGDIHQITRLRAPELLFGLPFSEPIDIWSLGCLMGEMLCYLLFFKGHSAYETLQNIIGVLGPPPQHLLDAGLYTQYFFKKDRDSWTLKTPKEDCVDLIKAMLRWDAKERITPDGILKHPFITRSSASWTHSSPSTHEPLRCLHGSEAPTIIPDPI</sequence>
<reference evidence="7" key="1">
    <citation type="submission" date="2019-06" db="EMBL/GenBank/DDBJ databases">
        <authorList>
            <consortium name="Wellcome Sanger Institute Data Sharing"/>
        </authorList>
    </citation>
    <scope>NUCLEOTIDE SEQUENCE [LARGE SCALE GENOMIC DNA]</scope>
</reference>
<dbReference type="Pfam" id="PF00069">
    <property type="entry name" value="Pkinase"/>
    <property type="match status" value="1"/>
</dbReference>
<evidence type="ECO:0000256" key="5">
    <source>
        <dbReference type="ARBA" id="ARBA00022840"/>
    </source>
</evidence>
<dbReference type="GO" id="GO:0042771">
    <property type="term" value="P:intrinsic apoptotic signaling pathway in response to DNA damage by p53 class mediator"/>
    <property type="evidence" value="ECO:0007669"/>
    <property type="project" value="TreeGrafter"/>
</dbReference>
<dbReference type="Ensembl" id="ENSSFAT00005048009.1">
    <property type="protein sequence ID" value="ENSSFAP00005046425.1"/>
    <property type="gene ID" value="ENSSFAG00005022634.1"/>
</dbReference>
<reference evidence="7" key="2">
    <citation type="submission" date="2025-08" db="UniProtKB">
        <authorList>
            <consortium name="Ensembl"/>
        </authorList>
    </citation>
    <scope>IDENTIFICATION</scope>
</reference>
<proteinExistence type="predicted"/>
<dbReference type="InterPro" id="IPR050494">
    <property type="entry name" value="Ser_Thr_dual-spec_kinase"/>
</dbReference>
<dbReference type="GO" id="GO:0003714">
    <property type="term" value="F:transcription corepressor activity"/>
    <property type="evidence" value="ECO:0007669"/>
    <property type="project" value="TreeGrafter"/>
</dbReference>